<keyword evidence="2" id="KW-1133">Transmembrane helix</keyword>
<feature type="compositionally biased region" description="Acidic residues" evidence="1">
    <location>
        <begin position="1296"/>
        <end position="1319"/>
    </location>
</feature>
<gene>
    <name evidence="4" type="ORF">SAMN05660429_02286</name>
</gene>
<dbReference type="Pfam" id="PF13116">
    <property type="entry name" value="YhdP"/>
    <property type="match status" value="1"/>
</dbReference>
<evidence type="ECO:0000256" key="1">
    <source>
        <dbReference type="SAM" id="MobiDB-lite"/>
    </source>
</evidence>
<dbReference type="Proteomes" id="UP000199308">
    <property type="component" value="Unassembled WGS sequence"/>
</dbReference>
<dbReference type="InterPro" id="IPR011836">
    <property type="entry name" value="YhdP"/>
</dbReference>
<dbReference type="EMBL" id="FOHK01000010">
    <property type="protein sequence ID" value="SET63536.1"/>
    <property type="molecule type" value="Genomic_DNA"/>
</dbReference>
<organism evidence="4 5">
    <name type="scientific">Thalassotalea agarivorans</name>
    <name type="common">Thalassomonas agarivorans</name>
    <dbReference type="NCBI Taxonomy" id="349064"/>
    <lineage>
        <taxon>Bacteria</taxon>
        <taxon>Pseudomonadati</taxon>
        <taxon>Pseudomonadota</taxon>
        <taxon>Gammaproteobacteria</taxon>
        <taxon>Alteromonadales</taxon>
        <taxon>Colwelliaceae</taxon>
        <taxon>Thalassotalea</taxon>
    </lineage>
</organism>
<evidence type="ECO:0000313" key="5">
    <source>
        <dbReference type="Proteomes" id="UP000199308"/>
    </source>
</evidence>
<feature type="compositionally biased region" description="Polar residues" evidence="1">
    <location>
        <begin position="1281"/>
        <end position="1294"/>
    </location>
</feature>
<accession>A0A1I0FYC6</accession>
<evidence type="ECO:0000259" key="3">
    <source>
        <dbReference type="Pfam" id="PF13116"/>
    </source>
</evidence>
<dbReference type="PANTHER" id="PTHR38690">
    <property type="entry name" value="PROTEASE-RELATED"/>
    <property type="match status" value="1"/>
</dbReference>
<feature type="transmembrane region" description="Helical" evidence="2">
    <location>
        <begin position="14"/>
        <end position="36"/>
    </location>
</feature>
<keyword evidence="2" id="KW-0472">Membrane</keyword>
<dbReference type="OrthoDB" id="9762238at2"/>
<feature type="domain" description="YhdP central" evidence="3">
    <location>
        <begin position="6"/>
        <end position="1272"/>
    </location>
</feature>
<dbReference type="NCBIfam" id="TIGR02099">
    <property type="entry name" value="YhdP family protein"/>
    <property type="match status" value="1"/>
</dbReference>
<dbReference type="RefSeq" id="WP_093330441.1">
    <property type="nucleotide sequence ID" value="NZ_AP027363.1"/>
</dbReference>
<protein>
    <submittedName>
        <fullName evidence="4">TIGR02099 family protein</fullName>
    </submittedName>
</protein>
<keyword evidence="2" id="KW-0812">Transmembrane</keyword>
<proteinExistence type="predicted"/>
<feature type="region of interest" description="Disordered" evidence="1">
    <location>
        <begin position="1278"/>
        <end position="1319"/>
    </location>
</feature>
<dbReference type="PANTHER" id="PTHR38690:SF1">
    <property type="entry name" value="PROTEASE"/>
    <property type="match status" value="1"/>
</dbReference>
<reference evidence="4 5" key="1">
    <citation type="submission" date="2016-10" db="EMBL/GenBank/DDBJ databases">
        <authorList>
            <person name="de Groot N.N."/>
        </authorList>
    </citation>
    <scope>NUCLEOTIDE SEQUENCE [LARGE SCALE GENOMIC DNA]</scope>
    <source>
        <strain evidence="4 5">DSM 19706</strain>
    </source>
</reference>
<sequence length="1319" mass="147790">MSVSAVINRWLNRLFKLIAVMLVFVAVVISALRLYLPYAHTHKDLLQDYINEEYQANIVIDHLALGWGALGPTLVAENVQFLGLDDAELKVDRVNIEVHIWRSLLNQSLITKDLTFDGIVAKVDRNLYASDREQAEDADTLDNIINLFLTQVDRFSLRNSQVEVTDEDDIHHYQIEHLNWHNQGSRHRASGSVRIKGVTQNHLKLLIDVTGDTRAELAGQAYIEANQLDVAPWIKTAFSVNDFNVTSSIDLGAWLTIVNGRSGELLVALKETELNWQEGQSQHQIALGYSFVHLTDINEVETPIQLSTSDLVFSYNDAPYNPMHLQAMFNQEDFNLYLSQLDIGLWRKIVPMLNLSDKLKQQINQMSPEGRVAEAYVKYLSGHLSVAAELDQVNVDFYQGIPGIDNLSLSLIYDDETFYADIKAVDGFLDFDKHFILPMPYNSIEATAQGLFKGDTFEIAVTDLVYDSPEIQLVGDVRIDIPDNEPVAMSLLATATEADTINANHFYPHLLMGKNLVDYLNGAILSGELTQAVVLFNGPFTRFPYTKDNAHTGVFMVDAELENSTFRFQKDWPAIDQFHGNLNFTNNGMLITGRSGSLKGLNVEGVEAAIADFGEGILTVKTDIQPSNPMYVTDLMNESPLKDSVGATLEQVVITQPIRGDLYLYIPLDDGSQTVASGNIFFNDNNLHLQTPEMHFKKVNGKLNFNNDVITVEDLDLHWKDMPMAMKIASADKVSHYQTDIALSGQWQTDHWRQHLSTGMHDYLTGDFSWQGQLQLNMRNNGDFDYKFNANSDLVGFASTAPAPLSKTAEADTALVVKVDGNRRDSVVDIELGNAAKFYGVLGHEQVQFTQAHLMVGNEQMLLPLNGFHISAHVDTAEFEQWNPFLKELLDAAAPAEYYETQSANHIFPVPERIQGTVEKLTLAGAQIDQMSFNLLDQSNHWLLQLNAKQTRAKVKFYNDWLEQGVDINADYIHFVSQRQEVEQNEETEIVAPDTTASPIDELHNKEVFANMPPIKVNCASCKFGRADFGYLVFDIRRKDDQTLALDNLVATRGNNRLSLNGNWQFDGEKSTTSLEGNLQIKDLEQELALFDYQSLVKESGLNTTFDASWPGAPYDYSTGRLAAKINVKLDDGYLDEVSDKGARIFSVLSLQSLVRKLSLDFRDMFSDGMFYTKIEGDFTVNKGVLYTDNSMLYGPAGDLSIKGNTNLTSAILDYRLSYKPNLTSSLPVLAWIATLNPVTFLAGIAIDEVITSQVVSELTFELTGNVTDPQIKEVDRKTQDITVGRSTPPQVVENSIEEQQDETQNDGEQEPQLDQFDN</sequence>
<dbReference type="STRING" id="349064.SAMN05660429_02286"/>
<evidence type="ECO:0000313" key="4">
    <source>
        <dbReference type="EMBL" id="SET63536.1"/>
    </source>
</evidence>
<evidence type="ECO:0000256" key="2">
    <source>
        <dbReference type="SAM" id="Phobius"/>
    </source>
</evidence>
<name>A0A1I0FYC6_THASX</name>
<keyword evidence="5" id="KW-1185">Reference proteome</keyword>
<dbReference type="InterPro" id="IPR025263">
    <property type="entry name" value="YhdP_central"/>
</dbReference>